<evidence type="ECO:0000313" key="4">
    <source>
        <dbReference type="Proteomes" id="UP000320806"/>
    </source>
</evidence>
<organism evidence="3 4">
    <name type="scientific">Yimella lutea</name>
    <dbReference type="NCBI Taxonomy" id="587872"/>
    <lineage>
        <taxon>Bacteria</taxon>
        <taxon>Bacillati</taxon>
        <taxon>Actinomycetota</taxon>
        <taxon>Actinomycetes</taxon>
        <taxon>Micrococcales</taxon>
        <taxon>Dermacoccaceae</taxon>
        <taxon>Yimella</taxon>
    </lineage>
</organism>
<feature type="compositionally biased region" description="Polar residues" evidence="1">
    <location>
        <begin position="122"/>
        <end position="137"/>
    </location>
</feature>
<feature type="compositionally biased region" description="Low complexity" evidence="1">
    <location>
        <begin position="143"/>
        <end position="171"/>
    </location>
</feature>
<accession>A0A542ECI7</accession>
<keyword evidence="2" id="KW-1133">Transmembrane helix</keyword>
<dbReference type="Proteomes" id="UP000320806">
    <property type="component" value="Unassembled WGS sequence"/>
</dbReference>
<dbReference type="AlphaFoldDB" id="A0A542ECI7"/>
<dbReference type="EMBL" id="VFMO01000001">
    <property type="protein sequence ID" value="TQJ13025.1"/>
    <property type="molecule type" value="Genomic_DNA"/>
</dbReference>
<sequence>MTDPNDANSRPDDTFDKFFRPRRDDSFDDGSNDGRGYDDATDPGVPSAPYADQRTQQAPAAGAQYYQQPDQGSGYLEQPPAAQQGPGRKAALLLPLMILLASLGVLSFVGYLLLVNNDKSDASGNQNSAPAATSGTLEGTGAPTTDRPSSPSTDPRTSSQPSSPTSSPSTPIALPAGSDTGCGDAAFSTSPGVTCAFASGVASQARAIQAGSSQQIGASSSATGKQYVFDCNHPDGSFITCVGTSKPDDGRRPTVYVVPG</sequence>
<gene>
    <name evidence="3" type="ORF">FB459_0410</name>
</gene>
<evidence type="ECO:0000313" key="3">
    <source>
        <dbReference type="EMBL" id="TQJ13025.1"/>
    </source>
</evidence>
<evidence type="ECO:0000256" key="1">
    <source>
        <dbReference type="SAM" id="MobiDB-lite"/>
    </source>
</evidence>
<name>A0A542ECI7_9MICO</name>
<keyword evidence="2" id="KW-0812">Transmembrane</keyword>
<comment type="caution">
    <text evidence="3">The sequence shown here is derived from an EMBL/GenBank/DDBJ whole genome shotgun (WGS) entry which is preliminary data.</text>
</comment>
<protein>
    <submittedName>
        <fullName evidence="3">Uncharacterized protein</fullName>
    </submittedName>
</protein>
<feature type="region of interest" description="Disordered" evidence="1">
    <location>
        <begin position="120"/>
        <end position="178"/>
    </location>
</feature>
<dbReference type="RefSeq" id="WP_141927280.1">
    <property type="nucleotide sequence ID" value="NZ_BAABCI010000039.1"/>
</dbReference>
<reference evidence="3 4" key="1">
    <citation type="submission" date="2019-06" db="EMBL/GenBank/DDBJ databases">
        <title>Sequencing the genomes of 1000 actinobacteria strains.</title>
        <authorList>
            <person name="Klenk H.-P."/>
        </authorList>
    </citation>
    <scope>NUCLEOTIDE SEQUENCE [LARGE SCALE GENOMIC DNA]</scope>
    <source>
        <strain evidence="3 4">DSM 19828</strain>
    </source>
</reference>
<keyword evidence="2" id="KW-0472">Membrane</keyword>
<feature type="transmembrane region" description="Helical" evidence="2">
    <location>
        <begin position="92"/>
        <end position="114"/>
    </location>
</feature>
<feature type="region of interest" description="Disordered" evidence="1">
    <location>
        <begin position="1"/>
        <end position="85"/>
    </location>
</feature>
<feature type="compositionally biased region" description="Low complexity" evidence="1">
    <location>
        <begin position="56"/>
        <end position="72"/>
    </location>
</feature>
<keyword evidence="4" id="KW-1185">Reference proteome</keyword>
<feature type="compositionally biased region" description="Basic and acidic residues" evidence="1">
    <location>
        <begin position="9"/>
        <end position="25"/>
    </location>
</feature>
<evidence type="ECO:0000256" key="2">
    <source>
        <dbReference type="SAM" id="Phobius"/>
    </source>
</evidence>
<proteinExistence type="predicted"/>
<dbReference type="OrthoDB" id="10005130at2"/>